<sequence length="306" mass="31450">MNRCQFWSRVAASLLLFAGAPAQAAISCSLSSSGFTTVYSENITAANSTVGTVTLTCTRSNLADDPTVFNYSLRADDGQQASNGINRARLNNSNGNGSSNFIGYDLWRDPACSTMPWGGGLLAAGSAFNGTVNFGTAATATASHTQTFHACVPPRQNVRAGTFTDVVNLLACNQGTSLFACLSAPAPVVGILTATIINSDLCQFTAPPGDVVFHYASFQAGPATASATYTVRCTSGVRYTASLDATTGTLQGLNYGLALSNTGQVEGTGLPQTFTINGSIPAGQAGTCTNATCPPASQARTLTITY</sequence>
<dbReference type="KEGG" id="rta:Rta_34890"/>
<evidence type="ECO:0000313" key="3">
    <source>
        <dbReference type="EMBL" id="AEG94602.1"/>
    </source>
</evidence>
<protein>
    <recommendedName>
        <fullName evidence="2">Spore coat protein U/FanG domain-containing protein</fullName>
    </recommendedName>
</protein>
<name>F5Y053_RAMTT</name>
<reference evidence="4" key="1">
    <citation type="submission" date="2006-01" db="EMBL/GenBank/DDBJ databases">
        <title>Genome of the cyst-dividing bacterium Ramlibacter tataouinensis.</title>
        <authorList>
            <person name="Barakat M."/>
            <person name="Ortet P."/>
            <person name="De Luca G."/>
            <person name="Jourlin-Castelli C."/>
            <person name="Ansaldi M."/>
            <person name="Py B."/>
            <person name="Fichant G."/>
            <person name="Coutinho P."/>
            <person name="Voulhoux R."/>
            <person name="Bastien O."/>
            <person name="Roy S."/>
            <person name="Marechal E."/>
            <person name="Henrissat B."/>
            <person name="Quentin Y."/>
            <person name="Noirot P."/>
            <person name="Filloux A."/>
            <person name="Mejean V."/>
            <person name="DuBow M."/>
            <person name="Barras F."/>
            <person name="Heulin T."/>
        </authorList>
    </citation>
    <scope>NUCLEOTIDE SEQUENCE [LARGE SCALE GENOMIC DNA]</scope>
    <source>
        <strain evidence="4">ATCC BAA-407 / DSM 14655 / LMG 21543 / TTB310</strain>
    </source>
</reference>
<dbReference type="RefSeq" id="WP_013902833.1">
    <property type="nucleotide sequence ID" value="NC_015677.1"/>
</dbReference>
<organism evidence="3 4">
    <name type="scientific">Ramlibacter tataouinensis (strain ATCC BAA-407 / DSM 14655 / LMG 21543 / TTB310)</name>
    <dbReference type="NCBI Taxonomy" id="365046"/>
    <lineage>
        <taxon>Bacteria</taxon>
        <taxon>Pseudomonadati</taxon>
        <taxon>Pseudomonadota</taxon>
        <taxon>Betaproteobacteria</taxon>
        <taxon>Burkholderiales</taxon>
        <taxon>Comamonadaceae</taxon>
        <taxon>Ramlibacter</taxon>
    </lineage>
</organism>
<dbReference type="OrthoDB" id="5382609at2"/>
<dbReference type="PROSITE" id="PS51257">
    <property type="entry name" value="PROKAR_LIPOPROTEIN"/>
    <property type="match status" value="1"/>
</dbReference>
<keyword evidence="4" id="KW-1185">Reference proteome</keyword>
<proteinExistence type="predicted"/>
<dbReference type="InterPro" id="IPR007893">
    <property type="entry name" value="Spore_coat_U/FanG"/>
</dbReference>
<feature type="chain" id="PRO_5003329514" description="Spore coat protein U/FanG domain-containing protein" evidence="1">
    <location>
        <begin position="25"/>
        <end position="306"/>
    </location>
</feature>
<reference evidence="3 4" key="2">
    <citation type="journal article" date="2011" name="PLoS ONE">
        <title>The Cyst-Dividing Bacterium Ramlibacter tataouinensis TTB310 Genome Reveals a Well-Stocked Toolbox for Adaptation to a Desert Environment.</title>
        <authorList>
            <person name="De Luca G."/>
            <person name="Barakat M."/>
            <person name="Ortet P."/>
            <person name="Fochesato S."/>
            <person name="Jourlin-Castelli C."/>
            <person name="Ansaldi M."/>
            <person name="Py B."/>
            <person name="Fichant G."/>
            <person name="Coutinho P.M."/>
            <person name="Voulhoux R."/>
            <person name="Bastien O."/>
            <person name="Marechal E."/>
            <person name="Henrissat B."/>
            <person name="Quentin Y."/>
            <person name="Noirot P."/>
            <person name="Filloux A."/>
            <person name="Mejean V."/>
            <person name="Dubow M.S."/>
            <person name="Barras F."/>
            <person name="Barbe V."/>
            <person name="Weissenbach J."/>
            <person name="Mihalcescu I."/>
            <person name="Vermeglio A."/>
            <person name="Achouak W."/>
            <person name="Heulin T."/>
        </authorList>
    </citation>
    <scope>NUCLEOTIDE SEQUENCE [LARGE SCALE GENOMIC DNA]</scope>
    <source>
        <strain evidence="4">ATCC BAA-407 / DSM 14655 / LMG 21543 / TTB310</strain>
    </source>
</reference>
<dbReference type="EMBL" id="CP000245">
    <property type="protein sequence ID" value="AEG94602.1"/>
    <property type="molecule type" value="Genomic_DNA"/>
</dbReference>
<dbReference type="Pfam" id="PF05229">
    <property type="entry name" value="SCPU"/>
    <property type="match status" value="1"/>
</dbReference>
<dbReference type="eggNOG" id="COG5430">
    <property type="taxonomic scope" value="Bacteria"/>
</dbReference>
<evidence type="ECO:0000256" key="1">
    <source>
        <dbReference type="SAM" id="SignalP"/>
    </source>
</evidence>
<evidence type="ECO:0000313" key="4">
    <source>
        <dbReference type="Proteomes" id="UP000008385"/>
    </source>
</evidence>
<dbReference type="AlphaFoldDB" id="F5Y053"/>
<gene>
    <name evidence="3" type="ordered locus">Rta_34890</name>
</gene>
<dbReference type="Proteomes" id="UP000008385">
    <property type="component" value="Chromosome"/>
</dbReference>
<evidence type="ECO:0000259" key="2">
    <source>
        <dbReference type="Pfam" id="PF05229"/>
    </source>
</evidence>
<dbReference type="STRING" id="365046.Rta_34890"/>
<feature type="domain" description="Spore coat protein U/FanG" evidence="2">
    <location>
        <begin position="22"/>
        <end position="168"/>
    </location>
</feature>
<accession>F5Y053</accession>
<feature type="signal peptide" evidence="1">
    <location>
        <begin position="1"/>
        <end position="24"/>
    </location>
</feature>
<keyword evidence="1" id="KW-0732">Signal</keyword>
<dbReference type="HOGENOM" id="CLU_908741_0_0_4"/>